<dbReference type="Gene3D" id="3.40.50.300">
    <property type="entry name" value="P-loop containing nucleotide triphosphate hydrolases"/>
    <property type="match status" value="1"/>
</dbReference>
<dbReference type="SUPFAM" id="SSF52540">
    <property type="entry name" value="P-loop containing nucleoside triphosphate hydrolases"/>
    <property type="match status" value="1"/>
</dbReference>
<organism evidence="3 4">
    <name type="scientific">Pleionea litopenaei</name>
    <dbReference type="NCBI Taxonomy" id="3070815"/>
    <lineage>
        <taxon>Bacteria</taxon>
        <taxon>Pseudomonadati</taxon>
        <taxon>Pseudomonadota</taxon>
        <taxon>Gammaproteobacteria</taxon>
        <taxon>Oceanospirillales</taxon>
        <taxon>Pleioneaceae</taxon>
        <taxon>Pleionea</taxon>
    </lineage>
</organism>
<dbReference type="PANTHER" id="PTHR13696:SF52">
    <property type="entry name" value="PARA FAMILY PROTEIN CT_582"/>
    <property type="match status" value="1"/>
</dbReference>
<dbReference type="EMBL" id="CP133548">
    <property type="protein sequence ID" value="WMS86025.1"/>
    <property type="molecule type" value="Genomic_DNA"/>
</dbReference>
<evidence type="ECO:0000256" key="1">
    <source>
        <dbReference type="ARBA" id="ARBA00060876"/>
    </source>
</evidence>
<evidence type="ECO:0000259" key="2">
    <source>
        <dbReference type="Pfam" id="PF13614"/>
    </source>
</evidence>
<evidence type="ECO:0000313" key="3">
    <source>
        <dbReference type="EMBL" id="WMS86025.1"/>
    </source>
</evidence>
<dbReference type="KEGG" id="plei:Q9312_12435"/>
<dbReference type="PIRSF" id="PIRSF009320">
    <property type="entry name" value="Nuc_binding_HP_1000"/>
    <property type="match status" value="1"/>
</dbReference>
<dbReference type="Pfam" id="PF13614">
    <property type="entry name" value="AAA_31"/>
    <property type="match status" value="1"/>
</dbReference>
<dbReference type="InterPro" id="IPR050678">
    <property type="entry name" value="DNA_Partitioning_ATPase"/>
</dbReference>
<sequence>MARVIAITNQKGGVGKTTTSVNLAASLVATKRKVLLVDLDPQGNATSGCGVDKNQQEQNVLDVLLGDAAIRSVVQPAVNGGFDLLAANGDLAAADVHLMELDNKETRLKQALDPISDEYDYIFIDCPPSLNMLTVNALVAAGSVLIPMQCEYYALEGISSLMDTINQIVEHVNPQLQIEGILRTMYDPRNRLATEVSGQLQEYFGDKVYRSVIPRNVRLAEAPSYGMPALQYDRLSTGAKCYLALAGEIIRREEHSRSESTVTH</sequence>
<feature type="domain" description="AAA" evidence="2">
    <location>
        <begin position="3"/>
        <end position="178"/>
    </location>
</feature>
<dbReference type="FunFam" id="3.40.50.300:FF:000285">
    <property type="entry name" value="Sporulation initiation inhibitor Soj"/>
    <property type="match status" value="1"/>
</dbReference>
<dbReference type="RefSeq" id="WP_309201177.1">
    <property type="nucleotide sequence ID" value="NZ_CP133548.1"/>
</dbReference>
<proteinExistence type="predicted"/>
<comment type="similarity">
    <text evidence="1">To B.subtilis soj.</text>
</comment>
<dbReference type="PANTHER" id="PTHR13696">
    <property type="entry name" value="P-LOOP CONTAINING NUCLEOSIDE TRIPHOSPHATE HYDROLASE"/>
    <property type="match status" value="1"/>
</dbReference>
<name>A0AA51RR18_9GAMM</name>
<accession>A0AA51RR18</accession>
<dbReference type="InterPro" id="IPR025669">
    <property type="entry name" value="AAA_dom"/>
</dbReference>
<dbReference type="InterPro" id="IPR027417">
    <property type="entry name" value="P-loop_NTPase"/>
</dbReference>
<evidence type="ECO:0000313" key="4">
    <source>
        <dbReference type="Proteomes" id="UP001239782"/>
    </source>
</evidence>
<protein>
    <submittedName>
        <fullName evidence="3">ParA family protein</fullName>
    </submittedName>
</protein>
<keyword evidence="4" id="KW-1185">Reference proteome</keyword>
<gene>
    <name evidence="3" type="ORF">Q9312_12435</name>
</gene>
<dbReference type="CDD" id="cd02042">
    <property type="entry name" value="ParAB_family"/>
    <property type="match status" value="1"/>
</dbReference>
<dbReference type="Proteomes" id="UP001239782">
    <property type="component" value="Chromosome"/>
</dbReference>
<dbReference type="AlphaFoldDB" id="A0AA51RR18"/>
<reference evidence="3 4" key="1">
    <citation type="submission" date="2023-08" db="EMBL/GenBank/DDBJ databases">
        <title>Pleionea litopenaei sp. nov., isolated from stomach of juvenile Litopenaeus vannamei.</title>
        <authorList>
            <person name="Rho A.M."/>
            <person name="Hwang C.Y."/>
        </authorList>
    </citation>
    <scope>NUCLEOTIDE SEQUENCE [LARGE SCALE GENOMIC DNA]</scope>
    <source>
        <strain evidence="3 4">HL-JVS1</strain>
    </source>
</reference>